<keyword evidence="3" id="KW-0489">Methyltransferase</keyword>
<feature type="domain" description="C-methyltransferase" evidence="2">
    <location>
        <begin position="261"/>
        <end position="416"/>
    </location>
</feature>
<dbReference type="InterPro" id="IPR038576">
    <property type="entry name" value="Methyltransf_Zn-bd_dom_put_sf"/>
</dbReference>
<dbReference type="EMBL" id="MHNZ01000030">
    <property type="protein sequence ID" value="OGZ55615.1"/>
    <property type="molecule type" value="Genomic_DNA"/>
</dbReference>
<dbReference type="Pfam" id="PF08421">
    <property type="entry name" value="Methyltransf_13"/>
    <property type="match status" value="1"/>
</dbReference>
<name>A0A1G2GZG4_9BACT</name>
<dbReference type="STRING" id="1802129.A3J04_00640"/>
<evidence type="ECO:0000313" key="3">
    <source>
        <dbReference type="EMBL" id="OGZ55615.1"/>
    </source>
</evidence>
<dbReference type="Pfam" id="PF08484">
    <property type="entry name" value="Methyltransf_14"/>
    <property type="match status" value="1"/>
</dbReference>
<dbReference type="Gene3D" id="3.40.50.720">
    <property type="entry name" value="NAD(P)-binding Rossmann-like Domain"/>
    <property type="match status" value="1"/>
</dbReference>
<dbReference type="Gene3D" id="6.10.250.3100">
    <property type="match status" value="1"/>
</dbReference>
<dbReference type="PANTHER" id="PTHR43861">
    <property type="entry name" value="TRANS-ACONITATE 2-METHYLTRANSFERASE-RELATED"/>
    <property type="match status" value="1"/>
</dbReference>
<dbReference type="Gene3D" id="3.40.50.150">
    <property type="entry name" value="Vaccinia Virus protein VP39"/>
    <property type="match status" value="1"/>
</dbReference>
<evidence type="ECO:0000259" key="2">
    <source>
        <dbReference type="Pfam" id="PF08484"/>
    </source>
</evidence>
<dbReference type="InterPro" id="IPR029063">
    <property type="entry name" value="SAM-dependent_MTases_sf"/>
</dbReference>
<dbReference type="GO" id="GO:0032259">
    <property type="term" value="P:methylation"/>
    <property type="evidence" value="ECO:0007669"/>
    <property type="project" value="UniProtKB-KW"/>
</dbReference>
<protein>
    <submittedName>
        <fullName evidence="3">Methyltransferase</fullName>
    </submittedName>
</protein>
<dbReference type="InterPro" id="IPR013630">
    <property type="entry name" value="Methyltransf_Zn-bd_dom_put"/>
</dbReference>
<reference evidence="3 4" key="1">
    <citation type="journal article" date="2016" name="Nat. Commun.">
        <title>Thousands of microbial genomes shed light on interconnected biogeochemical processes in an aquifer system.</title>
        <authorList>
            <person name="Anantharaman K."/>
            <person name="Brown C.T."/>
            <person name="Hug L.A."/>
            <person name="Sharon I."/>
            <person name="Castelle C.J."/>
            <person name="Probst A.J."/>
            <person name="Thomas B.C."/>
            <person name="Singh A."/>
            <person name="Wilkins M.J."/>
            <person name="Karaoz U."/>
            <person name="Brodie E.L."/>
            <person name="Williams K.H."/>
            <person name="Hubbard S.S."/>
            <person name="Banfield J.F."/>
        </authorList>
    </citation>
    <scope>NUCLEOTIDE SEQUENCE [LARGE SCALE GENOMIC DNA]</scope>
</reference>
<dbReference type="AlphaFoldDB" id="A0A1G2GZG4"/>
<dbReference type="InterPro" id="IPR013691">
    <property type="entry name" value="MeTrfase_14"/>
</dbReference>
<dbReference type="SUPFAM" id="SSF53335">
    <property type="entry name" value="S-adenosyl-L-methionine-dependent methyltransferases"/>
    <property type="match status" value="1"/>
</dbReference>
<feature type="domain" description="Methyltransferase putative zinc binding" evidence="1">
    <location>
        <begin position="19"/>
        <end position="80"/>
    </location>
</feature>
<sequence>MNTAYPRHHFIKTGHISRCQICNLPKLHLILDLGHQPLADTLPTKEMLDEPEKTYPLRMMWCGNCTCVQLDYCVNGKEVYHPGYPYLSGITKPLADYQRNMSRSLIDAYKLDKKDLVIDIGSGDGALLSGFKREGLRILGIEPTNIAKIANANGIRTIQKFFDIKTSNELKKKFGKAALITSTNVFAHMQTLGEVIMGIYNLLEDDGVFISETHYLLDIIRDSQFDTMYHEHLRTYSVRSLVQLFKQYDFTVTNAERGSRYGGNLRAHITKGRGRKVNPNVAKLLKLEKEAGLARLKTYEEFAVRVKKARLEFMDFLIKAKKSGKYVVGKSSPARSSTLLNYYGVDKELLAYLAEQPTSLKKGRYLPGKHIPIIDEKELFRKQPDFVVLTAWHYAQEIMKRLKTEGLKSDFVIPLPDLKIVKNSQVKV</sequence>
<dbReference type="GO" id="GO:0008168">
    <property type="term" value="F:methyltransferase activity"/>
    <property type="evidence" value="ECO:0007669"/>
    <property type="project" value="UniProtKB-KW"/>
</dbReference>
<evidence type="ECO:0000313" key="4">
    <source>
        <dbReference type="Proteomes" id="UP000177954"/>
    </source>
</evidence>
<proteinExistence type="predicted"/>
<keyword evidence="3" id="KW-0808">Transferase</keyword>
<accession>A0A1G2GZG4</accession>
<gene>
    <name evidence="3" type="ORF">A3J04_00640</name>
</gene>
<organism evidence="3 4">
    <name type="scientific">Candidatus Ryanbacteria bacterium RIFCSPLOWO2_02_FULL_47_14</name>
    <dbReference type="NCBI Taxonomy" id="1802129"/>
    <lineage>
        <taxon>Bacteria</taxon>
        <taxon>Candidatus Ryaniibacteriota</taxon>
    </lineage>
</organism>
<comment type="caution">
    <text evidence="3">The sequence shown here is derived from an EMBL/GenBank/DDBJ whole genome shotgun (WGS) entry which is preliminary data.</text>
</comment>
<dbReference type="Proteomes" id="UP000177954">
    <property type="component" value="Unassembled WGS sequence"/>
</dbReference>
<dbReference type="Pfam" id="PF13489">
    <property type="entry name" value="Methyltransf_23"/>
    <property type="match status" value="1"/>
</dbReference>
<dbReference type="Gene3D" id="6.20.50.110">
    <property type="entry name" value="Methyltransferase, zinc-binding domain"/>
    <property type="match status" value="1"/>
</dbReference>
<dbReference type="PANTHER" id="PTHR43861:SF5">
    <property type="entry name" value="BLL5978 PROTEIN"/>
    <property type="match status" value="1"/>
</dbReference>
<evidence type="ECO:0000259" key="1">
    <source>
        <dbReference type="Pfam" id="PF08421"/>
    </source>
</evidence>